<dbReference type="Proteomes" id="UP000277928">
    <property type="component" value="Unassembled WGS sequence"/>
</dbReference>
<dbReference type="STRING" id="42156.A0A3P6SUY8"/>
<evidence type="ECO:0000313" key="3">
    <source>
        <dbReference type="EMBL" id="VDK79642.1"/>
    </source>
</evidence>
<keyword evidence="4" id="KW-1185">Reference proteome</keyword>
<accession>A0A3P6SUY8</accession>
<dbReference type="OMA" id="CDSAAHK"/>
<feature type="region of interest" description="Disordered" evidence="1">
    <location>
        <begin position="56"/>
        <end position="78"/>
    </location>
</feature>
<dbReference type="EMBL" id="UYRX01000302">
    <property type="protein sequence ID" value="VDK79642.1"/>
    <property type="molecule type" value="Genomic_DNA"/>
</dbReference>
<keyword evidence="2" id="KW-1133">Transmembrane helix</keyword>
<name>A0A3P6SUY8_LITSI</name>
<gene>
    <name evidence="3" type="ORF">NLS_LOCUS4600</name>
</gene>
<reference evidence="3 4" key="1">
    <citation type="submission" date="2018-08" db="EMBL/GenBank/DDBJ databases">
        <authorList>
            <person name="Laetsch R D."/>
            <person name="Stevens L."/>
            <person name="Kumar S."/>
            <person name="Blaxter L. M."/>
        </authorList>
    </citation>
    <scope>NUCLEOTIDE SEQUENCE [LARGE SCALE GENOMIC DNA]</scope>
</reference>
<evidence type="ECO:0000313" key="4">
    <source>
        <dbReference type="Proteomes" id="UP000277928"/>
    </source>
</evidence>
<sequence>MKYFLKCRTVDVNVKKLNAPILHFMGASDGGGYMRNFSLVLGKLLRLKNKKQFVSNDPSTTTVQTQPQMASTPTKISKQSKNMKFSESRAYFGIDKRKSLDDTIMVHSQSYLEAADSAAHKQKVLASFLSSVVAILFYFWFSRKDFDGFLNAPKYEVMPTLKRYALRQQIEEAQKRGKDTTYLKAALEYVDVEEAVYRAEEGAFTLDN</sequence>
<protein>
    <submittedName>
        <fullName evidence="3">Uncharacterized protein</fullName>
    </submittedName>
</protein>
<evidence type="ECO:0000256" key="2">
    <source>
        <dbReference type="SAM" id="Phobius"/>
    </source>
</evidence>
<dbReference type="AlphaFoldDB" id="A0A3P6SUY8"/>
<proteinExistence type="predicted"/>
<keyword evidence="2" id="KW-0472">Membrane</keyword>
<dbReference type="OrthoDB" id="10262308at2759"/>
<organism evidence="3 4">
    <name type="scientific">Litomosoides sigmodontis</name>
    <name type="common">Filarial nematode worm</name>
    <dbReference type="NCBI Taxonomy" id="42156"/>
    <lineage>
        <taxon>Eukaryota</taxon>
        <taxon>Metazoa</taxon>
        <taxon>Ecdysozoa</taxon>
        <taxon>Nematoda</taxon>
        <taxon>Chromadorea</taxon>
        <taxon>Rhabditida</taxon>
        <taxon>Spirurina</taxon>
        <taxon>Spiruromorpha</taxon>
        <taxon>Filarioidea</taxon>
        <taxon>Onchocercidae</taxon>
        <taxon>Litomosoides</taxon>
    </lineage>
</organism>
<evidence type="ECO:0000256" key="1">
    <source>
        <dbReference type="SAM" id="MobiDB-lite"/>
    </source>
</evidence>
<keyword evidence="2" id="KW-0812">Transmembrane</keyword>
<feature type="transmembrane region" description="Helical" evidence="2">
    <location>
        <begin position="124"/>
        <end position="141"/>
    </location>
</feature>